<dbReference type="EMBL" id="PFWY01000077">
    <property type="protein sequence ID" value="PJA40729.1"/>
    <property type="molecule type" value="Genomic_DNA"/>
</dbReference>
<dbReference type="InterPro" id="IPR019277">
    <property type="entry name" value="DUF2304"/>
</dbReference>
<accession>A0A2M7X3M2</accession>
<evidence type="ECO:0000256" key="1">
    <source>
        <dbReference type="SAM" id="Phobius"/>
    </source>
</evidence>
<comment type="caution">
    <text evidence="2">The sequence shown here is derived from an EMBL/GenBank/DDBJ whole genome shotgun (WGS) entry which is preliminary data.</text>
</comment>
<reference evidence="3" key="1">
    <citation type="submission" date="2017-09" db="EMBL/GenBank/DDBJ databases">
        <title>Depth-based differentiation of microbial function through sediment-hosted aquifers and enrichment of novel symbionts in the deep terrestrial subsurface.</title>
        <authorList>
            <person name="Probst A.J."/>
            <person name="Ladd B."/>
            <person name="Jarett J.K."/>
            <person name="Geller-Mcgrath D.E."/>
            <person name="Sieber C.M.K."/>
            <person name="Emerson J.B."/>
            <person name="Anantharaman K."/>
            <person name="Thomas B.C."/>
            <person name="Malmstrom R."/>
            <person name="Stieglmeier M."/>
            <person name="Klingl A."/>
            <person name="Woyke T."/>
            <person name="Ryan C.M."/>
            <person name="Banfield J.F."/>
        </authorList>
    </citation>
    <scope>NUCLEOTIDE SEQUENCE [LARGE SCALE GENOMIC DNA]</scope>
</reference>
<feature type="transmembrane region" description="Helical" evidence="1">
    <location>
        <begin position="68"/>
        <end position="86"/>
    </location>
</feature>
<keyword evidence="1" id="KW-0472">Membrane</keyword>
<dbReference type="Pfam" id="PF10066">
    <property type="entry name" value="DUF2304"/>
    <property type="match status" value="1"/>
</dbReference>
<dbReference type="AlphaFoldDB" id="A0A2M7X3M2"/>
<feature type="transmembrane region" description="Helical" evidence="1">
    <location>
        <begin position="6"/>
        <end position="21"/>
    </location>
</feature>
<gene>
    <name evidence="2" type="ORF">CO178_01640</name>
</gene>
<keyword evidence="1" id="KW-0812">Transmembrane</keyword>
<feature type="transmembrane region" description="Helical" evidence="1">
    <location>
        <begin position="33"/>
        <end position="56"/>
    </location>
</feature>
<evidence type="ECO:0000313" key="3">
    <source>
        <dbReference type="Proteomes" id="UP000230683"/>
    </source>
</evidence>
<dbReference type="Proteomes" id="UP000230683">
    <property type="component" value="Unassembled WGS sequence"/>
</dbReference>
<evidence type="ECO:0000313" key="2">
    <source>
        <dbReference type="EMBL" id="PJA40729.1"/>
    </source>
</evidence>
<sequence>MNVFQIVFLAFILISLIRIIKQSRVNLLKPVEVFFWGTIWLAGGIVILFPAITVKLSNFFGIARGVDFIIYTSIIFLYYILYRIYLKLENLSKMIKEITTKIALDKDNEN</sequence>
<organism evidence="2 3">
    <name type="scientific">candidate division WWE3 bacterium CG_4_9_14_3_um_filter_34_6</name>
    <dbReference type="NCBI Taxonomy" id="1975079"/>
    <lineage>
        <taxon>Bacteria</taxon>
        <taxon>Katanobacteria</taxon>
    </lineage>
</organism>
<name>A0A2M7X3M2_UNCKA</name>
<proteinExistence type="predicted"/>
<keyword evidence="1" id="KW-1133">Transmembrane helix</keyword>
<protein>
    <submittedName>
        <fullName evidence="2">DUF2304 domain-containing protein</fullName>
    </submittedName>
</protein>